<gene>
    <name evidence="1" type="ORF">PVAP13_4KG200833</name>
</gene>
<feature type="non-terminal residue" evidence="1">
    <location>
        <position position="151"/>
    </location>
</feature>
<dbReference type="Proteomes" id="UP000823388">
    <property type="component" value="Chromosome 4K"/>
</dbReference>
<protein>
    <recommendedName>
        <fullName evidence="3">RNA-directed DNA polymerase, eukaryota, reverse transcriptase zinc-binding domain protein</fullName>
    </recommendedName>
</protein>
<dbReference type="PANTHER" id="PTHR36617">
    <property type="entry name" value="PROTEIN, PUTATIVE-RELATED"/>
    <property type="match status" value="1"/>
</dbReference>
<reference evidence="1" key="1">
    <citation type="submission" date="2020-05" db="EMBL/GenBank/DDBJ databases">
        <title>WGS assembly of Panicum virgatum.</title>
        <authorList>
            <person name="Lovell J.T."/>
            <person name="Jenkins J."/>
            <person name="Shu S."/>
            <person name="Juenger T.E."/>
            <person name="Schmutz J."/>
        </authorList>
    </citation>
    <scope>NUCLEOTIDE SEQUENCE</scope>
    <source>
        <strain evidence="1">AP13</strain>
    </source>
</reference>
<organism evidence="1 2">
    <name type="scientific">Panicum virgatum</name>
    <name type="common">Blackwell switchgrass</name>
    <dbReference type="NCBI Taxonomy" id="38727"/>
    <lineage>
        <taxon>Eukaryota</taxon>
        <taxon>Viridiplantae</taxon>
        <taxon>Streptophyta</taxon>
        <taxon>Embryophyta</taxon>
        <taxon>Tracheophyta</taxon>
        <taxon>Spermatophyta</taxon>
        <taxon>Magnoliopsida</taxon>
        <taxon>Liliopsida</taxon>
        <taxon>Poales</taxon>
        <taxon>Poaceae</taxon>
        <taxon>PACMAD clade</taxon>
        <taxon>Panicoideae</taxon>
        <taxon>Panicodae</taxon>
        <taxon>Paniceae</taxon>
        <taxon>Panicinae</taxon>
        <taxon>Panicum</taxon>
        <taxon>Panicum sect. Hiantes</taxon>
    </lineage>
</organism>
<comment type="caution">
    <text evidence="1">The sequence shown here is derived from an EMBL/GenBank/DDBJ whole genome shotgun (WGS) entry which is preliminary data.</text>
</comment>
<feature type="non-terminal residue" evidence="1">
    <location>
        <position position="1"/>
    </location>
</feature>
<proteinExistence type="predicted"/>
<sequence length="151" mass="17984">FGGLGILNTRVLNESLLLKWVWKMYNADEKDICCNLLRAKYLKKRGLQKVKHKFYLEAAFSIGNGENTRFWIDTWLGDVPLKLEFPRLFACCRSRDIVIRDCWEQDEWDVSFKRTFGPAEVREWNRLLQWLDGVHFSDQPDQAVWKLERKG</sequence>
<evidence type="ECO:0000313" key="2">
    <source>
        <dbReference type="Proteomes" id="UP000823388"/>
    </source>
</evidence>
<evidence type="ECO:0000313" key="1">
    <source>
        <dbReference type="EMBL" id="KAG2610150.1"/>
    </source>
</evidence>
<evidence type="ECO:0008006" key="3">
    <source>
        <dbReference type="Google" id="ProtNLM"/>
    </source>
</evidence>
<accession>A0A8T0TGX3</accession>
<dbReference type="AlphaFoldDB" id="A0A8T0TGX3"/>
<keyword evidence="2" id="KW-1185">Reference proteome</keyword>
<name>A0A8T0TGX3_PANVG</name>
<dbReference type="EMBL" id="CM029043">
    <property type="protein sequence ID" value="KAG2610150.1"/>
    <property type="molecule type" value="Genomic_DNA"/>
</dbReference>
<dbReference type="PANTHER" id="PTHR36617:SF16">
    <property type="entry name" value="OS04G0516500 PROTEIN"/>
    <property type="match status" value="1"/>
</dbReference>